<dbReference type="Proteomes" id="UP001432251">
    <property type="component" value="Chromosome"/>
</dbReference>
<accession>A0ACD5AF76</accession>
<reference evidence="1" key="1">
    <citation type="journal article" date="2025" name="Int. J. Syst. Evol. Microbiol.">
        <title>Streptomyces citrinus sp. nov., with yellow diffusible pigment.</title>
        <authorList>
            <person name="He Y."/>
            <person name="Yang E."/>
            <person name="Xu J."/>
            <person name="Sun Y."/>
            <person name="Sun L."/>
        </authorList>
    </citation>
    <scope>NUCLEOTIDE SEQUENCE</scope>
    <source>
        <strain evidence="1">Q6</strain>
    </source>
</reference>
<keyword evidence="2" id="KW-1185">Reference proteome</keyword>
<evidence type="ECO:0000313" key="1">
    <source>
        <dbReference type="EMBL" id="WWQ65862.1"/>
    </source>
</evidence>
<dbReference type="EMBL" id="CP146022">
    <property type="protein sequence ID" value="WWQ65862.1"/>
    <property type="molecule type" value="Genomic_DNA"/>
</dbReference>
<sequence>MTNVYVCSLKTDTPQAIAPGGTYSIVRFPYAAGAESYDPHGMHDPVDPLGYEVRDWQRDDRSGLIWPTIGGWATLTSLIYWESGDYDELRDRYVRDPLSLAGGPDSTATEHRAPSPGIQCFHKTHQMFVTVGTPVALLAGHTAPKNVRITLAEFKLAITPEGI</sequence>
<evidence type="ECO:0000313" key="2">
    <source>
        <dbReference type="Proteomes" id="UP001432251"/>
    </source>
</evidence>
<gene>
    <name evidence="1" type="ORF">V2W30_22715</name>
</gene>
<protein>
    <submittedName>
        <fullName evidence="1">Uncharacterized protein</fullName>
    </submittedName>
</protein>
<name>A0ACD5AF76_9ACTN</name>
<proteinExistence type="predicted"/>
<organism evidence="1 2">
    <name type="scientific">Streptomyces citrinus</name>
    <dbReference type="NCBI Taxonomy" id="3118173"/>
    <lineage>
        <taxon>Bacteria</taxon>
        <taxon>Bacillati</taxon>
        <taxon>Actinomycetota</taxon>
        <taxon>Actinomycetes</taxon>
        <taxon>Kitasatosporales</taxon>
        <taxon>Streptomycetaceae</taxon>
        <taxon>Streptomyces</taxon>
    </lineage>
</organism>